<dbReference type="Proteomes" id="UP000652761">
    <property type="component" value="Unassembled WGS sequence"/>
</dbReference>
<feature type="compositionally biased region" description="Basic and acidic residues" evidence="1">
    <location>
        <begin position="211"/>
        <end position="221"/>
    </location>
</feature>
<proteinExistence type="predicted"/>
<name>A0A843TEA4_COLES</name>
<feature type="compositionally biased region" description="Acidic residues" evidence="1">
    <location>
        <begin position="278"/>
        <end position="289"/>
    </location>
</feature>
<organism evidence="2 3">
    <name type="scientific">Colocasia esculenta</name>
    <name type="common">Wild taro</name>
    <name type="synonym">Arum esculentum</name>
    <dbReference type="NCBI Taxonomy" id="4460"/>
    <lineage>
        <taxon>Eukaryota</taxon>
        <taxon>Viridiplantae</taxon>
        <taxon>Streptophyta</taxon>
        <taxon>Embryophyta</taxon>
        <taxon>Tracheophyta</taxon>
        <taxon>Spermatophyta</taxon>
        <taxon>Magnoliopsida</taxon>
        <taxon>Liliopsida</taxon>
        <taxon>Araceae</taxon>
        <taxon>Aroideae</taxon>
        <taxon>Colocasieae</taxon>
        <taxon>Colocasia</taxon>
    </lineage>
</organism>
<dbReference type="EMBL" id="NMUH01000027">
    <property type="protein sequence ID" value="MQL69021.1"/>
    <property type="molecule type" value="Genomic_DNA"/>
</dbReference>
<feature type="region of interest" description="Disordered" evidence="1">
    <location>
        <begin position="200"/>
        <end position="221"/>
    </location>
</feature>
<sequence>MVSLTIFDDELFEVELSEPFYAGFLNLAYFERIIRGRITLDCILGRHPGEEVLLLGRHQLHGHEQGHWLHLSCNYCYSCICHHLTTNLISSAAVVQLKTLTSALVVDECLSNISTEKARVLQKILVYVVSIIFSFTDLNLSGHGKTLYSDNIPHSFSTNWEEVPNSSIKVSMPEASNHWQQKATVLVMEAGGLNWLVGGSGPTRADSADPSLRRDRQSRDCADRAVCAVPSPPSQHPPPPEVLSTAATAARRRLLLPLSLFSSLFLQIRRDYTLPINVDDDEEDDDPDPEFTATARASRRSYAEEEDIRRGLGTSGPHLFVKQPGIKQVLKGVKATAKAAKGAIKGYFFNPRIQYKDNVHNDGEVMRGTMNVITRLLRTMNERLDAMVEVERYKMKLGIYGGYDMRCAVQRLTPGSLGPQGHLLHRIIAMAPALPGRAQSGTAKGRCCRPTKPSTTTLDPSSVSNRASGNGANVREYGLTAMAHGVLWRFQEIAAPLLALV</sequence>
<evidence type="ECO:0000313" key="3">
    <source>
        <dbReference type="Proteomes" id="UP000652761"/>
    </source>
</evidence>
<comment type="caution">
    <text evidence="2">The sequence shown here is derived from an EMBL/GenBank/DDBJ whole genome shotgun (WGS) entry which is preliminary data.</text>
</comment>
<evidence type="ECO:0000256" key="1">
    <source>
        <dbReference type="SAM" id="MobiDB-lite"/>
    </source>
</evidence>
<keyword evidence="3" id="KW-1185">Reference proteome</keyword>
<evidence type="ECO:0000313" key="2">
    <source>
        <dbReference type="EMBL" id="MQL69021.1"/>
    </source>
</evidence>
<feature type="region of interest" description="Disordered" evidence="1">
    <location>
        <begin position="278"/>
        <end position="307"/>
    </location>
</feature>
<gene>
    <name evidence="2" type="ORF">Taro_001294</name>
</gene>
<reference evidence="2" key="1">
    <citation type="submission" date="2017-07" db="EMBL/GenBank/DDBJ databases">
        <title>Taro Niue Genome Assembly and Annotation.</title>
        <authorList>
            <person name="Atibalentja N."/>
            <person name="Keating K."/>
            <person name="Fields C.J."/>
        </authorList>
    </citation>
    <scope>NUCLEOTIDE SEQUENCE</scope>
    <source>
        <strain evidence="2">Niue_2</strain>
        <tissue evidence="2">Leaf</tissue>
    </source>
</reference>
<feature type="region of interest" description="Disordered" evidence="1">
    <location>
        <begin position="437"/>
        <end position="470"/>
    </location>
</feature>
<dbReference type="OrthoDB" id="26681at2759"/>
<accession>A0A843TEA4</accession>
<dbReference type="AlphaFoldDB" id="A0A843TEA4"/>
<feature type="compositionally biased region" description="Polar residues" evidence="1">
    <location>
        <begin position="452"/>
        <end position="470"/>
    </location>
</feature>
<protein>
    <submittedName>
        <fullName evidence="2">Uncharacterized protein</fullName>
    </submittedName>
</protein>